<dbReference type="InterPro" id="IPR000782">
    <property type="entry name" value="FAS1_domain"/>
</dbReference>
<evidence type="ECO:0000313" key="4">
    <source>
        <dbReference type="Proteomes" id="UP000789570"/>
    </source>
</evidence>
<name>A0A9N9N787_9GLOM</name>
<feature type="chain" id="PRO_5040440891" evidence="1">
    <location>
        <begin position="29"/>
        <end position="115"/>
    </location>
</feature>
<gene>
    <name evidence="3" type="ORF">FCALED_LOCUS13857</name>
</gene>
<dbReference type="InterPro" id="IPR036378">
    <property type="entry name" value="FAS1_dom_sf"/>
</dbReference>
<dbReference type="AlphaFoldDB" id="A0A9N9N787"/>
<dbReference type="Gene3D" id="2.30.180.10">
    <property type="entry name" value="FAS1 domain"/>
    <property type="match status" value="1"/>
</dbReference>
<dbReference type="SUPFAM" id="SSF82153">
    <property type="entry name" value="FAS1 domain"/>
    <property type="match status" value="1"/>
</dbReference>
<evidence type="ECO:0000259" key="2">
    <source>
        <dbReference type="PROSITE" id="PS50213"/>
    </source>
</evidence>
<proteinExistence type="predicted"/>
<reference evidence="3" key="1">
    <citation type="submission" date="2021-06" db="EMBL/GenBank/DDBJ databases">
        <authorList>
            <person name="Kallberg Y."/>
            <person name="Tangrot J."/>
            <person name="Rosling A."/>
        </authorList>
    </citation>
    <scope>NUCLEOTIDE SEQUENCE</scope>
    <source>
        <strain evidence="3">UK204</strain>
    </source>
</reference>
<keyword evidence="4" id="KW-1185">Reference proteome</keyword>
<feature type="non-terminal residue" evidence="3">
    <location>
        <position position="115"/>
    </location>
</feature>
<feature type="domain" description="FAS1" evidence="2">
    <location>
        <begin position="35"/>
        <end position="115"/>
    </location>
</feature>
<dbReference type="Proteomes" id="UP000789570">
    <property type="component" value="Unassembled WGS sequence"/>
</dbReference>
<evidence type="ECO:0000256" key="1">
    <source>
        <dbReference type="SAM" id="SignalP"/>
    </source>
</evidence>
<organism evidence="3 4">
    <name type="scientific">Funneliformis caledonium</name>
    <dbReference type="NCBI Taxonomy" id="1117310"/>
    <lineage>
        <taxon>Eukaryota</taxon>
        <taxon>Fungi</taxon>
        <taxon>Fungi incertae sedis</taxon>
        <taxon>Mucoromycota</taxon>
        <taxon>Glomeromycotina</taxon>
        <taxon>Glomeromycetes</taxon>
        <taxon>Glomerales</taxon>
        <taxon>Glomeraceae</taxon>
        <taxon>Funneliformis</taxon>
    </lineage>
</organism>
<feature type="signal peptide" evidence="1">
    <location>
        <begin position="1"/>
        <end position="28"/>
    </location>
</feature>
<sequence>MYPPYIRCFRVILLLVIVFSNNVSIVKGQEPPQFPFSIAQYIQITDSLATLRQILAYPGLIEVFTLLDGNASFSPTTEEQKITLFAPSNEALLSSGIDFANVEFMSNLIKYHTAS</sequence>
<accession>A0A9N9N787</accession>
<evidence type="ECO:0000313" key="3">
    <source>
        <dbReference type="EMBL" id="CAG8709713.1"/>
    </source>
</evidence>
<dbReference type="EMBL" id="CAJVPQ010008760">
    <property type="protein sequence ID" value="CAG8709713.1"/>
    <property type="molecule type" value="Genomic_DNA"/>
</dbReference>
<dbReference type="PROSITE" id="PS50213">
    <property type="entry name" value="FAS1"/>
    <property type="match status" value="1"/>
</dbReference>
<comment type="caution">
    <text evidence="3">The sequence shown here is derived from an EMBL/GenBank/DDBJ whole genome shotgun (WGS) entry which is preliminary data.</text>
</comment>
<protein>
    <submittedName>
        <fullName evidence="3">3130_t:CDS:1</fullName>
    </submittedName>
</protein>
<keyword evidence="1" id="KW-0732">Signal</keyword>